<name>A0A974NU79_9SPHN</name>
<dbReference type="InterPro" id="IPR004843">
    <property type="entry name" value="Calcineurin-like_PHP"/>
</dbReference>
<dbReference type="RefSeq" id="WP_202093205.1">
    <property type="nucleotide sequence ID" value="NZ_CP061035.1"/>
</dbReference>
<dbReference type="Proteomes" id="UP000595894">
    <property type="component" value="Chromosome"/>
</dbReference>
<organism evidence="5 6">
    <name type="scientific">Sphingomonas aliaeris</name>
    <dbReference type="NCBI Taxonomy" id="2759526"/>
    <lineage>
        <taxon>Bacteria</taxon>
        <taxon>Pseudomonadati</taxon>
        <taxon>Pseudomonadota</taxon>
        <taxon>Alphaproteobacteria</taxon>
        <taxon>Sphingomonadales</taxon>
        <taxon>Sphingomonadaceae</taxon>
        <taxon>Sphingomonas</taxon>
    </lineage>
</organism>
<dbReference type="AlphaFoldDB" id="A0A974NU79"/>
<gene>
    <name evidence="5" type="ORF">H5J25_17285</name>
</gene>
<reference evidence="6" key="1">
    <citation type="submission" date="2020-09" db="EMBL/GenBank/DDBJ databases">
        <title>Sphingomonas sp., a new species isolated from pork steak.</title>
        <authorList>
            <person name="Heidler von Heilborn D."/>
        </authorList>
    </citation>
    <scope>NUCLEOTIDE SEQUENCE [LARGE SCALE GENOMIC DNA]</scope>
</reference>
<dbReference type="GO" id="GO:0009245">
    <property type="term" value="P:lipid A biosynthetic process"/>
    <property type="evidence" value="ECO:0007669"/>
    <property type="project" value="TreeGrafter"/>
</dbReference>
<dbReference type="Pfam" id="PF00149">
    <property type="entry name" value="Metallophos"/>
    <property type="match status" value="1"/>
</dbReference>
<dbReference type="GO" id="GO:0016020">
    <property type="term" value="C:membrane"/>
    <property type="evidence" value="ECO:0007669"/>
    <property type="project" value="GOC"/>
</dbReference>
<evidence type="ECO:0000256" key="2">
    <source>
        <dbReference type="ARBA" id="ARBA00022801"/>
    </source>
</evidence>
<feature type="transmembrane region" description="Helical" evidence="3">
    <location>
        <begin position="7"/>
        <end position="24"/>
    </location>
</feature>
<dbReference type="Gene3D" id="3.60.21.10">
    <property type="match status" value="1"/>
</dbReference>
<dbReference type="EMBL" id="CP061035">
    <property type="protein sequence ID" value="QQV77071.1"/>
    <property type="molecule type" value="Genomic_DNA"/>
</dbReference>
<keyword evidence="3" id="KW-0472">Membrane</keyword>
<accession>A0A974NU79</accession>
<dbReference type="InterPro" id="IPR029052">
    <property type="entry name" value="Metallo-depent_PP-like"/>
</dbReference>
<sequence>MRTVAKILARFAAIGVFVAVYGVLEARRDPIVRRIALPLADLPAGARPVRAVLISDVHLGNIAMGPRRLARIVDQINAVRPDIVLIAGDFIAGHEPSDATRSVADLAAGLVRLRAPLGMVAVLGNHDYGTDMHAVRKALRRADVTVLMNDAVSRGPLSIGGIDDSIHGHQDVGATIRAMTRLRGARVMMAHDPEIAGVMRRPFLARMLPDDAPRVILSGHTHCGQVAIPGLGPVLSLIGPRTPFLCGASRESPDRVVVTAGLGASILPVRVAKPPDLWVITFGPAGMRGAMQ</sequence>
<dbReference type="GO" id="GO:0008758">
    <property type="term" value="F:UDP-2,3-diacylglucosamine hydrolase activity"/>
    <property type="evidence" value="ECO:0007669"/>
    <property type="project" value="TreeGrafter"/>
</dbReference>
<dbReference type="PANTHER" id="PTHR31302">
    <property type="entry name" value="TRANSMEMBRANE PROTEIN WITH METALLOPHOSPHOESTERASE DOMAIN-RELATED"/>
    <property type="match status" value="1"/>
</dbReference>
<dbReference type="InterPro" id="IPR051158">
    <property type="entry name" value="Metallophosphoesterase_sf"/>
</dbReference>
<keyword evidence="3" id="KW-0812">Transmembrane</keyword>
<evidence type="ECO:0000256" key="3">
    <source>
        <dbReference type="SAM" id="Phobius"/>
    </source>
</evidence>
<dbReference type="KEGG" id="sari:H5J25_17285"/>
<dbReference type="PANTHER" id="PTHR31302:SF31">
    <property type="entry name" value="PHOSPHODIESTERASE YAEI"/>
    <property type="match status" value="1"/>
</dbReference>
<evidence type="ECO:0000259" key="4">
    <source>
        <dbReference type="Pfam" id="PF00149"/>
    </source>
</evidence>
<keyword evidence="6" id="KW-1185">Reference proteome</keyword>
<keyword evidence="2" id="KW-0378">Hydrolase</keyword>
<keyword evidence="3" id="KW-1133">Transmembrane helix</keyword>
<keyword evidence="1" id="KW-0479">Metal-binding</keyword>
<proteinExistence type="predicted"/>
<evidence type="ECO:0000313" key="5">
    <source>
        <dbReference type="EMBL" id="QQV77071.1"/>
    </source>
</evidence>
<feature type="domain" description="Calcineurin-like phosphoesterase" evidence="4">
    <location>
        <begin position="50"/>
        <end position="223"/>
    </location>
</feature>
<protein>
    <submittedName>
        <fullName evidence="5">Metallophosphoesterase family protein</fullName>
    </submittedName>
</protein>
<dbReference type="GO" id="GO:0046872">
    <property type="term" value="F:metal ion binding"/>
    <property type="evidence" value="ECO:0007669"/>
    <property type="project" value="UniProtKB-KW"/>
</dbReference>
<evidence type="ECO:0000313" key="6">
    <source>
        <dbReference type="Proteomes" id="UP000595894"/>
    </source>
</evidence>
<evidence type="ECO:0000256" key="1">
    <source>
        <dbReference type="ARBA" id="ARBA00022723"/>
    </source>
</evidence>
<dbReference type="SUPFAM" id="SSF56300">
    <property type="entry name" value="Metallo-dependent phosphatases"/>
    <property type="match status" value="1"/>
</dbReference>